<proteinExistence type="predicted"/>
<evidence type="ECO:0000256" key="1">
    <source>
        <dbReference type="SAM" id="MobiDB-lite"/>
    </source>
</evidence>
<organism evidence="2">
    <name type="scientific">Triticum urartu</name>
    <name type="common">Red wild einkorn</name>
    <name type="synonym">Crithodium urartu</name>
    <dbReference type="NCBI Taxonomy" id="4572"/>
    <lineage>
        <taxon>Eukaryota</taxon>
        <taxon>Viridiplantae</taxon>
        <taxon>Streptophyta</taxon>
        <taxon>Embryophyta</taxon>
        <taxon>Tracheophyta</taxon>
        <taxon>Spermatophyta</taxon>
        <taxon>Magnoliopsida</taxon>
        <taxon>Liliopsida</taxon>
        <taxon>Poales</taxon>
        <taxon>Poaceae</taxon>
        <taxon>BOP clade</taxon>
        <taxon>Pooideae</taxon>
        <taxon>Triticodae</taxon>
        <taxon>Triticeae</taxon>
        <taxon>Triticinae</taxon>
        <taxon>Triticum</taxon>
    </lineage>
</organism>
<feature type="compositionally biased region" description="Gly residues" evidence="1">
    <location>
        <begin position="111"/>
        <end position="121"/>
    </location>
</feature>
<name>M7YYM2_TRIUA</name>
<feature type="compositionally biased region" description="Basic residues" evidence="1">
    <location>
        <begin position="81"/>
        <end position="90"/>
    </location>
</feature>
<accession>M7YYM2</accession>
<protein>
    <submittedName>
        <fullName evidence="2">Uncharacterized protein</fullName>
    </submittedName>
</protein>
<sequence length="233" mass="23980">MAEGAHQPSELNASASSSSSGKSGHSASSTASFAGEDERMRVILARHAAPSGTGGTGPPPALSLHVPNTRMSGGAGSAHFIPKKKKKKKIMGSWPGRFLGQKNKEKARSLTGGGRGSGARGGVRDTPESSSAARGDLGGHLLEEHLGLAFEAGDPEDSPGFLQAIRESEKASTSPLLLEKYQKLAPEAGHPDDPPDSPGLHAALAASRDPGGVTDLSDYDLGSDDEDKRIRTS</sequence>
<dbReference type="EMBL" id="KD290556">
    <property type="protein sequence ID" value="EMS45150.1"/>
    <property type="molecule type" value="Genomic_DNA"/>
</dbReference>
<dbReference type="AlphaFoldDB" id="M7YYM2"/>
<reference evidence="2" key="1">
    <citation type="journal article" date="2013" name="Nature">
        <title>Draft genome of the wheat A-genome progenitor Triticum urartu.</title>
        <authorList>
            <person name="Ling H.Q."/>
            <person name="Zhao S."/>
            <person name="Liu D."/>
            <person name="Wang J."/>
            <person name="Sun H."/>
            <person name="Zhang C."/>
            <person name="Fan H."/>
            <person name="Li D."/>
            <person name="Dong L."/>
            <person name="Tao Y."/>
            <person name="Gao C."/>
            <person name="Wu H."/>
            <person name="Li Y."/>
            <person name="Cui Y."/>
            <person name="Guo X."/>
            <person name="Zheng S."/>
            <person name="Wang B."/>
            <person name="Yu K."/>
            <person name="Liang Q."/>
            <person name="Yang W."/>
            <person name="Lou X."/>
            <person name="Chen J."/>
            <person name="Feng M."/>
            <person name="Jian J."/>
            <person name="Zhang X."/>
            <person name="Luo G."/>
            <person name="Jiang Y."/>
            <person name="Liu J."/>
            <person name="Wang Z."/>
            <person name="Sha Y."/>
            <person name="Zhang B."/>
            <person name="Wu H."/>
            <person name="Tang D."/>
            <person name="Shen Q."/>
            <person name="Xue P."/>
            <person name="Zou S."/>
            <person name="Wang X."/>
            <person name="Liu X."/>
            <person name="Wang F."/>
            <person name="Yang Y."/>
            <person name="An X."/>
            <person name="Dong Z."/>
            <person name="Zhang K."/>
            <person name="Zhang X."/>
            <person name="Luo M.C."/>
            <person name="Dvorak J."/>
            <person name="Tong Y."/>
            <person name="Wang J."/>
            <person name="Yang H."/>
            <person name="Li Z."/>
            <person name="Wang D."/>
            <person name="Zhang A."/>
            <person name="Wang J."/>
        </authorList>
    </citation>
    <scope>NUCLEOTIDE SEQUENCE</scope>
</reference>
<feature type="region of interest" description="Disordered" evidence="1">
    <location>
        <begin position="1"/>
        <end position="233"/>
    </location>
</feature>
<feature type="compositionally biased region" description="Low complexity" evidence="1">
    <location>
        <begin position="13"/>
        <end position="34"/>
    </location>
</feature>
<gene>
    <name evidence="2" type="ORF">TRIUR3_27822</name>
</gene>
<evidence type="ECO:0000313" key="2">
    <source>
        <dbReference type="EMBL" id="EMS45150.1"/>
    </source>
</evidence>